<feature type="domain" description="RING-type" evidence="14">
    <location>
        <begin position="104"/>
        <end position="149"/>
    </location>
</feature>
<protein>
    <recommendedName>
        <fullName evidence="6">RBR-type E3 ubiquitin transferase</fullName>
        <ecNumber evidence="6">2.3.2.31</ecNumber>
    </recommendedName>
</protein>
<dbReference type="InterPro" id="IPR013083">
    <property type="entry name" value="Znf_RING/FYVE/PHD"/>
</dbReference>
<evidence type="ECO:0000256" key="6">
    <source>
        <dbReference type="ARBA" id="ARBA00012251"/>
    </source>
</evidence>
<comment type="cofactor">
    <cofactor evidence="2">
        <name>Zn(2+)</name>
        <dbReference type="ChEBI" id="CHEBI:29105"/>
    </cofactor>
</comment>
<evidence type="ECO:0000256" key="3">
    <source>
        <dbReference type="ARBA" id="ARBA00003976"/>
    </source>
</evidence>
<dbReference type="PROSITE" id="PS00518">
    <property type="entry name" value="ZF_RING_1"/>
    <property type="match status" value="1"/>
</dbReference>
<evidence type="ECO:0000313" key="16">
    <source>
        <dbReference type="EMBL" id="KAF4368873.1"/>
    </source>
</evidence>
<evidence type="ECO:0000256" key="9">
    <source>
        <dbReference type="ARBA" id="ARBA00022737"/>
    </source>
</evidence>
<evidence type="ECO:0000256" key="2">
    <source>
        <dbReference type="ARBA" id="ARBA00001947"/>
    </source>
</evidence>
<gene>
    <name evidence="16" type="ORF">F8388_021485</name>
</gene>
<dbReference type="InterPro" id="IPR017907">
    <property type="entry name" value="Znf_RING_CS"/>
</dbReference>
<reference evidence="16 17" key="1">
    <citation type="journal article" date="2020" name="bioRxiv">
        <title>Sequence and annotation of 42 cannabis genomes reveals extensive copy number variation in cannabinoid synthesis and pathogen resistance genes.</title>
        <authorList>
            <person name="Mckernan K.J."/>
            <person name="Helbert Y."/>
            <person name="Kane L.T."/>
            <person name="Ebling H."/>
            <person name="Zhang L."/>
            <person name="Liu B."/>
            <person name="Eaton Z."/>
            <person name="Mclaughlin S."/>
            <person name="Kingan S."/>
            <person name="Baybayan P."/>
            <person name="Concepcion G."/>
            <person name="Jordan M."/>
            <person name="Riva A."/>
            <person name="Barbazuk W."/>
            <person name="Harkins T."/>
        </authorList>
    </citation>
    <scope>NUCLEOTIDE SEQUENCE [LARGE SCALE GENOMIC DNA]</scope>
    <source>
        <strain evidence="17">cv. Jamaican Lion 4</strain>
        <tissue evidence="16">Leaf</tissue>
    </source>
</reference>
<evidence type="ECO:0000256" key="11">
    <source>
        <dbReference type="ARBA" id="ARBA00022786"/>
    </source>
</evidence>
<dbReference type="UniPathway" id="UPA00143"/>
<keyword evidence="10 13" id="KW-0863">Zinc-finger</keyword>
<evidence type="ECO:0000256" key="13">
    <source>
        <dbReference type="PROSITE-ProRule" id="PRU00175"/>
    </source>
</evidence>
<dbReference type="InterPro" id="IPR044066">
    <property type="entry name" value="TRIAD_supradom"/>
</dbReference>
<accession>A0A7J6FDW8</accession>
<evidence type="ECO:0000259" key="14">
    <source>
        <dbReference type="PROSITE" id="PS50089"/>
    </source>
</evidence>
<dbReference type="Pfam" id="PF01485">
    <property type="entry name" value="IBR"/>
    <property type="match status" value="1"/>
</dbReference>
<proteinExistence type="inferred from homology"/>
<dbReference type="PROSITE" id="PS50089">
    <property type="entry name" value="ZF_RING_2"/>
    <property type="match status" value="1"/>
</dbReference>
<dbReference type="InterPro" id="IPR002867">
    <property type="entry name" value="IBR_dom"/>
</dbReference>
<dbReference type="Gene3D" id="3.30.40.10">
    <property type="entry name" value="Zinc/RING finger domain, C3HC4 (zinc finger)"/>
    <property type="match status" value="1"/>
</dbReference>
<name>A0A7J6FDW8_CANSA</name>
<dbReference type="GO" id="GO:0008270">
    <property type="term" value="F:zinc ion binding"/>
    <property type="evidence" value="ECO:0007669"/>
    <property type="project" value="UniProtKB-KW"/>
</dbReference>
<dbReference type="EC" id="2.3.2.31" evidence="6"/>
<sequence length="332" mass="37211">MAGSSSTNLNPLVDDFYFSALFDDDELFPISDEKYAHELQLQEALMSAAFSSRKLFPVKEEKDHNNMFKTTAADRLLMKKVKLEKEEGESSSSSSLVVAAAGFCPICTEPKTTREMFRNDNCSHSYCSDCIGKYVVLKIQDNISMVKCPHPNCGGVLEPQLCRSIVPEQVFGRWESALCESLILGAKKIYCPFKDCLAMMVVDDGEVSVTVSECPGCHRLFCAQCNVSWHEGTECGEFQRVAGKSGSTKMSSSEKEDKMVLELAKKKQWRRCPSCCFFVEKTEGCVEMNSAMDADPNGLQAMLVLLIKSKERTAKQWTREEDEEEGEQNMLF</sequence>
<dbReference type="SMART" id="SM00647">
    <property type="entry name" value="IBR"/>
    <property type="match status" value="1"/>
</dbReference>
<organism evidence="16 17">
    <name type="scientific">Cannabis sativa</name>
    <name type="common">Hemp</name>
    <name type="synonym">Marijuana</name>
    <dbReference type="NCBI Taxonomy" id="3483"/>
    <lineage>
        <taxon>Eukaryota</taxon>
        <taxon>Viridiplantae</taxon>
        <taxon>Streptophyta</taxon>
        <taxon>Embryophyta</taxon>
        <taxon>Tracheophyta</taxon>
        <taxon>Spermatophyta</taxon>
        <taxon>Magnoliopsida</taxon>
        <taxon>eudicotyledons</taxon>
        <taxon>Gunneridae</taxon>
        <taxon>Pentapetalae</taxon>
        <taxon>rosids</taxon>
        <taxon>fabids</taxon>
        <taxon>Rosales</taxon>
        <taxon>Cannabaceae</taxon>
        <taxon>Cannabis</taxon>
    </lineage>
</organism>
<dbReference type="Gene3D" id="2.20.25.20">
    <property type="match status" value="1"/>
</dbReference>
<evidence type="ECO:0000256" key="7">
    <source>
        <dbReference type="ARBA" id="ARBA00022679"/>
    </source>
</evidence>
<comment type="catalytic activity">
    <reaction evidence="1">
        <text>[E2 ubiquitin-conjugating enzyme]-S-ubiquitinyl-L-cysteine + [acceptor protein]-L-lysine = [E2 ubiquitin-conjugating enzyme]-L-cysteine + [acceptor protein]-N(6)-ubiquitinyl-L-lysine.</text>
        <dbReference type="EC" id="2.3.2.31"/>
    </reaction>
</comment>
<dbReference type="InterPro" id="IPR001841">
    <property type="entry name" value="Znf_RING"/>
</dbReference>
<keyword evidence="8" id="KW-0479">Metal-binding</keyword>
<comment type="function">
    <text evidence="3">Might act as an E3 ubiquitin-protein ligase, or as part of E3 complex, which accepts ubiquitin from specific E2 ubiquitin-conjugating enzymes and then transfers it to substrates.</text>
</comment>
<dbReference type="EMBL" id="JAATIP010000132">
    <property type="protein sequence ID" value="KAF4368873.1"/>
    <property type="molecule type" value="Genomic_DNA"/>
</dbReference>
<dbReference type="FunFam" id="3.30.40.10:FF:000230">
    <property type="entry name" value="RBR-type E3 ubiquitin transferase"/>
    <property type="match status" value="1"/>
</dbReference>
<dbReference type="PANTHER" id="PTHR11685">
    <property type="entry name" value="RBR FAMILY RING FINGER AND IBR DOMAIN-CONTAINING"/>
    <property type="match status" value="1"/>
</dbReference>
<keyword evidence="7" id="KW-0808">Transferase</keyword>
<dbReference type="Proteomes" id="UP000525078">
    <property type="component" value="Unassembled WGS sequence"/>
</dbReference>
<evidence type="ECO:0000256" key="8">
    <source>
        <dbReference type="ARBA" id="ARBA00022723"/>
    </source>
</evidence>
<evidence type="ECO:0000256" key="1">
    <source>
        <dbReference type="ARBA" id="ARBA00001798"/>
    </source>
</evidence>
<dbReference type="SUPFAM" id="SSF57850">
    <property type="entry name" value="RING/U-box"/>
    <property type="match status" value="3"/>
</dbReference>
<keyword evidence="9" id="KW-0677">Repeat</keyword>
<comment type="pathway">
    <text evidence="4">Protein modification; protein ubiquitination.</text>
</comment>
<evidence type="ECO:0000256" key="10">
    <source>
        <dbReference type="ARBA" id="ARBA00022771"/>
    </source>
</evidence>
<comment type="similarity">
    <text evidence="5">Belongs to the RBR family. Ariadne subfamily.</text>
</comment>
<dbReference type="CDD" id="cd22582">
    <property type="entry name" value="BRcat_RBR_unk"/>
    <property type="match status" value="1"/>
</dbReference>
<dbReference type="GO" id="GO:0061630">
    <property type="term" value="F:ubiquitin protein ligase activity"/>
    <property type="evidence" value="ECO:0007669"/>
    <property type="project" value="UniProtKB-EC"/>
</dbReference>
<evidence type="ECO:0000256" key="4">
    <source>
        <dbReference type="ARBA" id="ARBA00004906"/>
    </source>
</evidence>
<dbReference type="GO" id="GO:0016567">
    <property type="term" value="P:protein ubiquitination"/>
    <property type="evidence" value="ECO:0007669"/>
    <property type="project" value="UniProtKB-UniPathway"/>
</dbReference>
<evidence type="ECO:0000259" key="15">
    <source>
        <dbReference type="PROSITE" id="PS51873"/>
    </source>
</evidence>
<evidence type="ECO:0000313" key="17">
    <source>
        <dbReference type="Proteomes" id="UP000525078"/>
    </source>
</evidence>
<keyword evidence="12" id="KW-0862">Zinc</keyword>
<evidence type="ECO:0000256" key="5">
    <source>
        <dbReference type="ARBA" id="ARBA00005884"/>
    </source>
</evidence>
<comment type="caution">
    <text evidence="16">The sequence shown here is derived from an EMBL/GenBank/DDBJ whole genome shotgun (WGS) entry which is preliminary data.</text>
</comment>
<dbReference type="InterPro" id="IPR031127">
    <property type="entry name" value="E3_UB_ligase_RBR"/>
</dbReference>
<keyword evidence="11" id="KW-0833">Ubl conjugation pathway</keyword>
<evidence type="ECO:0000256" key="12">
    <source>
        <dbReference type="ARBA" id="ARBA00022833"/>
    </source>
</evidence>
<feature type="domain" description="RING-type" evidence="15">
    <location>
        <begin position="100"/>
        <end position="332"/>
    </location>
</feature>
<dbReference type="AlphaFoldDB" id="A0A7J6FDW8"/>
<dbReference type="PROSITE" id="PS51873">
    <property type="entry name" value="TRIAD"/>
    <property type="match status" value="1"/>
</dbReference>